<gene>
    <name evidence="3" type="ORF">P0Y48_01415</name>
</gene>
<evidence type="ECO:0000313" key="4">
    <source>
        <dbReference type="Proteomes" id="UP001213972"/>
    </source>
</evidence>
<protein>
    <submittedName>
        <fullName evidence="3">Uncharacterized protein</fullName>
    </submittedName>
</protein>
<dbReference type="EMBL" id="CP119321">
    <property type="protein sequence ID" value="WEK13899.1"/>
    <property type="molecule type" value="Genomic_DNA"/>
</dbReference>
<dbReference type="AlphaFoldDB" id="A0AAJ5W101"/>
<organism evidence="3 4">
    <name type="scientific">Candidatus Microbacterium phytovorans</name>
    <dbReference type="NCBI Taxonomy" id="3121374"/>
    <lineage>
        <taxon>Bacteria</taxon>
        <taxon>Bacillati</taxon>
        <taxon>Actinomycetota</taxon>
        <taxon>Actinomycetes</taxon>
        <taxon>Micrococcales</taxon>
        <taxon>Microbacteriaceae</taxon>
        <taxon>Microbacterium</taxon>
    </lineage>
</organism>
<reference evidence="3" key="1">
    <citation type="submission" date="2023-03" db="EMBL/GenBank/DDBJ databases">
        <title>Andean soil-derived lignocellulolytic bacterial consortium as a source of novel taxa and putative plastic-active enzymes.</title>
        <authorList>
            <person name="Diaz-Garcia L."/>
            <person name="Chuvochina M."/>
            <person name="Feuerriegel G."/>
            <person name="Bunk B."/>
            <person name="Sproer C."/>
            <person name="Streit W.R."/>
            <person name="Rodriguez L.M."/>
            <person name="Overmann J."/>
            <person name="Jimenez D.J."/>
        </authorList>
    </citation>
    <scope>NUCLEOTIDE SEQUENCE</scope>
    <source>
        <strain evidence="3">MAG 4610</strain>
    </source>
</reference>
<feature type="region of interest" description="Disordered" evidence="1">
    <location>
        <begin position="150"/>
        <end position="172"/>
    </location>
</feature>
<keyword evidence="2" id="KW-0472">Membrane</keyword>
<keyword evidence="2" id="KW-1133">Transmembrane helix</keyword>
<sequence>MNEAGPSIIDLIVLGATLATAAFTGWAVYQRWRYTPRPFWKEPVVWGVSFSGEGTDQMRSIVTWSIENRGDASAYDVAIGVAIRGARWNPQPGAAQVGPSGEVQVSIGTPASGDNGYESGEYIDTRTVLWHPHLVRVQWRQHPNLGRLRRKSWQLPDPNEGSGVRNLGGPGT</sequence>
<dbReference type="Proteomes" id="UP001213972">
    <property type="component" value="Chromosome"/>
</dbReference>
<keyword evidence="2" id="KW-0812">Transmembrane</keyword>
<evidence type="ECO:0000256" key="1">
    <source>
        <dbReference type="SAM" id="MobiDB-lite"/>
    </source>
</evidence>
<accession>A0AAJ5W101</accession>
<evidence type="ECO:0000313" key="3">
    <source>
        <dbReference type="EMBL" id="WEK13899.1"/>
    </source>
</evidence>
<evidence type="ECO:0000256" key="2">
    <source>
        <dbReference type="SAM" id="Phobius"/>
    </source>
</evidence>
<proteinExistence type="predicted"/>
<feature type="transmembrane region" description="Helical" evidence="2">
    <location>
        <begin position="6"/>
        <end position="29"/>
    </location>
</feature>
<name>A0AAJ5W101_9MICO</name>